<protein>
    <submittedName>
        <fullName evidence="1">Uncharacterized protein</fullName>
    </submittedName>
</protein>
<dbReference type="EMBL" id="NAJO01000014">
    <property type="protein sequence ID" value="OQO07656.1"/>
    <property type="molecule type" value="Genomic_DNA"/>
</dbReference>
<sequence>MARYPTFEEHKSDPIKGIKRCDELLRKQPQDISLLTTKLSLLAITNDQDKVNETISNLVSTQTRDLNELAVIDEAVSECVRDATYPLPLTSGSEVAKLWEHAAKATSNVNARLDYHSLRFSRAIYDNRIQDAQTALIQLKVLQPKNRVFYMAHAIYTQLLSTGKEDLQSRLALSLARKAVSEGFDGDKELDCRVPGQIFALQSAKADVDGIANKRFAESKQMFDALKPVTVTNGDVTHDSTATDASNAAVGTSQWLDDMIDQAKVQFTSILTSPDKTKLQSFAADIVRSYRKATEAMNRARYRSVHDLMFLAISALIKVWDLTSDHAPLLQAAALSESLLFDNPQIHEAKVILVHLYTCLDLGALALKHWLSLAVKEVQYDTIGHIFLARISDVLPIKPASAKGKHSDPYDILATALAVYDRCEANLARAEAGVLESGQTGMILDLHDLRENLRQSVSRRIFALEQLRAARADGRPSVLHIKPRLLAQWLDVRDNRDFKATFNFGFDVETVLHGMQNTEEWLLCRLAEETVRCLASGASSPIKDPEKLLERLGDLTAERKNGSLSSLSEAEEFALRISHVLLRQLLQGTTSEGLAMLTQKLDIMTSPKSQNTSSAFPLHLRDCHALLSILDTLVLCMNDKKSSLSAPAEFKELSMKSDRLAKDLRKDAQGVVASIEEIDLKQALDLEGEVGKVISEGGKEGVVRFCQEVKSAVAANWAKR</sequence>
<gene>
    <name evidence="1" type="ORF">B0A48_07353</name>
</gene>
<accession>A0A1V8T8A9</accession>
<dbReference type="InterPro" id="IPR019183">
    <property type="entry name" value="NAA25_NatB_aux_su"/>
</dbReference>
<dbReference type="InParanoid" id="A0A1V8T8A9"/>
<organism evidence="1 2">
    <name type="scientific">Cryoendolithus antarcticus</name>
    <dbReference type="NCBI Taxonomy" id="1507870"/>
    <lineage>
        <taxon>Eukaryota</taxon>
        <taxon>Fungi</taxon>
        <taxon>Dikarya</taxon>
        <taxon>Ascomycota</taxon>
        <taxon>Pezizomycotina</taxon>
        <taxon>Dothideomycetes</taxon>
        <taxon>Dothideomycetidae</taxon>
        <taxon>Cladosporiales</taxon>
        <taxon>Cladosporiaceae</taxon>
        <taxon>Cryoendolithus</taxon>
    </lineage>
</organism>
<reference evidence="2" key="1">
    <citation type="submission" date="2017-03" db="EMBL/GenBank/DDBJ databases">
        <title>Genomes of endolithic fungi from Antarctica.</title>
        <authorList>
            <person name="Coleine C."/>
            <person name="Masonjones S."/>
            <person name="Stajich J.E."/>
        </authorList>
    </citation>
    <scope>NUCLEOTIDE SEQUENCE [LARGE SCALE GENOMIC DNA]</scope>
    <source>
        <strain evidence="2">CCFEE 5527</strain>
    </source>
</reference>
<dbReference type="STRING" id="1507870.A0A1V8T8A9"/>
<dbReference type="Proteomes" id="UP000192596">
    <property type="component" value="Unassembled WGS sequence"/>
</dbReference>
<proteinExistence type="predicted"/>
<dbReference type="Pfam" id="PF09797">
    <property type="entry name" value="NatB_MDM20"/>
    <property type="match status" value="1"/>
</dbReference>
<keyword evidence="2" id="KW-1185">Reference proteome</keyword>
<evidence type="ECO:0000313" key="2">
    <source>
        <dbReference type="Proteomes" id="UP000192596"/>
    </source>
</evidence>
<dbReference type="OrthoDB" id="5296at2759"/>
<dbReference type="AlphaFoldDB" id="A0A1V8T8A9"/>
<evidence type="ECO:0000313" key="1">
    <source>
        <dbReference type="EMBL" id="OQO07656.1"/>
    </source>
</evidence>
<comment type="caution">
    <text evidence="1">The sequence shown here is derived from an EMBL/GenBank/DDBJ whole genome shotgun (WGS) entry which is preliminary data.</text>
</comment>
<name>A0A1V8T8A9_9PEZI</name>